<organism evidence="8">
    <name type="scientific">Arion vulgaris</name>
    <dbReference type="NCBI Taxonomy" id="1028688"/>
    <lineage>
        <taxon>Eukaryota</taxon>
        <taxon>Metazoa</taxon>
        <taxon>Spiralia</taxon>
        <taxon>Lophotrochozoa</taxon>
        <taxon>Mollusca</taxon>
        <taxon>Gastropoda</taxon>
        <taxon>Heterobranchia</taxon>
        <taxon>Euthyneura</taxon>
        <taxon>Panpulmonata</taxon>
        <taxon>Eupulmonata</taxon>
        <taxon>Stylommatophora</taxon>
        <taxon>Helicina</taxon>
        <taxon>Arionoidea</taxon>
        <taxon>Arionidae</taxon>
        <taxon>Arion</taxon>
    </lineage>
</organism>
<feature type="disulfide bond" evidence="6">
    <location>
        <begin position="23"/>
        <end position="50"/>
    </location>
</feature>
<name>A0A0B6Z4Y7_9EUPU</name>
<evidence type="ECO:0000313" key="8">
    <source>
        <dbReference type="EMBL" id="CEK62785.1"/>
    </source>
</evidence>
<dbReference type="Pfam" id="PF00084">
    <property type="entry name" value="Sushi"/>
    <property type="match status" value="2"/>
</dbReference>
<feature type="domain" description="Sushi" evidence="7">
    <location>
        <begin position="1"/>
        <end position="52"/>
    </location>
</feature>
<feature type="non-terminal residue" evidence="8">
    <location>
        <position position="1"/>
    </location>
</feature>
<reference evidence="8" key="1">
    <citation type="submission" date="2014-12" db="EMBL/GenBank/DDBJ databases">
        <title>Insight into the proteome of Arion vulgaris.</title>
        <authorList>
            <person name="Aradska J."/>
            <person name="Bulat T."/>
            <person name="Smidak R."/>
            <person name="Sarate P."/>
            <person name="Gangsoo J."/>
            <person name="Sialana F."/>
            <person name="Bilban M."/>
            <person name="Lubec G."/>
        </authorList>
    </citation>
    <scope>NUCLEOTIDE SEQUENCE</scope>
    <source>
        <tissue evidence="8">Skin</tissue>
    </source>
</reference>
<dbReference type="InterPro" id="IPR035976">
    <property type="entry name" value="Sushi/SCR/CCP_sf"/>
</dbReference>
<keyword evidence="2" id="KW-0732">Signal</keyword>
<dbReference type="InterPro" id="IPR000436">
    <property type="entry name" value="Sushi_SCR_CCP_dom"/>
</dbReference>
<evidence type="ECO:0000256" key="2">
    <source>
        <dbReference type="ARBA" id="ARBA00022729"/>
    </source>
</evidence>
<accession>A0A0B6Z4Y7</accession>
<feature type="domain" description="Sushi" evidence="7">
    <location>
        <begin position="53"/>
        <end position="97"/>
    </location>
</feature>
<evidence type="ECO:0000256" key="5">
    <source>
        <dbReference type="ARBA" id="ARBA00023180"/>
    </source>
</evidence>
<evidence type="ECO:0000256" key="6">
    <source>
        <dbReference type="PROSITE-ProRule" id="PRU00302"/>
    </source>
</evidence>
<keyword evidence="5" id="KW-0325">Glycoprotein</keyword>
<dbReference type="SUPFAM" id="SSF57535">
    <property type="entry name" value="Complement control module/SCR domain"/>
    <property type="match status" value="2"/>
</dbReference>
<comment type="caution">
    <text evidence="6">Lacks conserved residue(s) required for the propagation of feature annotation.</text>
</comment>
<dbReference type="PANTHER" id="PTHR46393">
    <property type="entry name" value="SUSHI DOMAIN-CONTAINING PROTEIN"/>
    <property type="match status" value="1"/>
</dbReference>
<dbReference type="PROSITE" id="PS50923">
    <property type="entry name" value="SUSHI"/>
    <property type="match status" value="2"/>
</dbReference>
<sequence>LEEFENGVITGNFYFKEIIEYSCQPGFELRGESFRECQADGVWSGVSPACIRLSCSIPIVINHGIISGTSYFFEDSVTYSCDPGYYLVGESVRICQS</sequence>
<evidence type="ECO:0000259" key="7">
    <source>
        <dbReference type="PROSITE" id="PS50923"/>
    </source>
</evidence>
<dbReference type="SMART" id="SM00032">
    <property type="entry name" value="CCP"/>
    <property type="match status" value="2"/>
</dbReference>
<dbReference type="CDD" id="cd00033">
    <property type="entry name" value="CCP"/>
    <property type="match status" value="2"/>
</dbReference>
<dbReference type="EMBL" id="HACG01015920">
    <property type="protein sequence ID" value="CEK62785.1"/>
    <property type="molecule type" value="Transcribed_RNA"/>
</dbReference>
<proteinExistence type="predicted"/>
<dbReference type="AlphaFoldDB" id="A0A0B6Z4Y7"/>
<evidence type="ECO:0000256" key="4">
    <source>
        <dbReference type="ARBA" id="ARBA00023157"/>
    </source>
</evidence>
<feature type="non-terminal residue" evidence="8">
    <location>
        <position position="97"/>
    </location>
</feature>
<dbReference type="Gene3D" id="2.10.70.10">
    <property type="entry name" value="Complement Module, domain 1"/>
    <property type="match status" value="2"/>
</dbReference>
<protein>
    <recommendedName>
        <fullName evidence="7">Sushi domain-containing protein</fullName>
    </recommendedName>
</protein>
<keyword evidence="1 6" id="KW-0768">Sushi</keyword>
<evidence type="ECO:0000256" key="1">
    <source>
        <dbReference type="ARBA" id="ARBA00022659"/>
    </source>
</evidence>
<gene>
    <name evidence="8" type="primary">ORF46135</name>
</gene>
<evidence type="ECO:0000256" key="3">
    <source>
        <dbReference type="ARBA" id="ARBA00022737"/>
    </source>
</evidence>
<keyword evidence="4 6" id="KW-1015">Disulfide bond</keyword>
<keyword evidence="3" id="KW-0677">Repeat</keyword>
<dbReference type="PANTHER" id="PTHR46393:SF7">
    <property type="entry name" value="COMPLEMENT C2"/>
    <property type="match status" value="1"/>
</dbReference>